<dbReference type="GO" id="GO:0019722">
    <property type="term" value="P:calcium-mediated signaling"/>
    <property type="evidence" value="ECO:0007669"/>
    <property type="project" value="TreeGrafter"/>
</dbReference>
<dbReference type="GO" id="GO:0009897">
    <property type="term" value="C:external side of plasma membrane"/>
    <property type="evidence" value="ECO:0007669"/>
    <property type="project" value="TreeGrafter"/>
</dbReference>
<keyword evidence="2 8" id="KW-0812">Transmembrane</keyword>
<evidence type="ECO:0000256" key="9">
    <source>
        <dbReference type="SAM" id="Phobius"/>
    </source>
</evidence>
<evidence type="ECO:0000256" key="7">
    <source>
        <dbReference type="ARBA" id="ARBA00023224"/>
    </source>
</evidence>
<dbReference type="GO" id="GO:0016493">
    <property type="term" value="F:C-C chemokine receptor activity"/>
    <property type="evidence" value="ECO:0007669"/>
    <property type="project" value="TreeGrafter"/>
</dbReference>
<dbReference type="GO" id="GO:0007204">
    <property type="term" value="P:positive regulation of cytosolic calcium ion concentration"/>
    <property type="evidence" value="ECO:0007669"/>
    <property type="project" value="TreeGrafter"/>
</dbReference>
<feature type="transmembrane region" description="Helical" evidence="9">
    <location>
        <begin position="124"/>
        <end position="142"/>
    </location>
</feature>
<gene>
    <name evidence="13" type="primary">LOC102208181</name>
</gene>
<protein>
    <submittedName>
        <fullName evidence="11 13">Type-2 angiotensin II receptor-like</fullName>
    </submittedName>
</protein>
<feature type="transmembrane region" description="Helical" evidence="9">
    <location>
        <begin position="212"/>
        <end position="234"/>
    </location>
</feature>
<reference evidence="11" key="1">
    <citation type="submission" date="2023-09" db="UniProtKB">
        <authorList>
            <consortium name="Ensembl"/>
        </authorList>
    </citation>
    <scope>IDENTIFICATION</scope>
</reference>
<dbReference type="STRING" id="303518.ENSPNYP00000000157"/>
<dbReference type="GO" id="GO:0019957">
    <property type="term" value="F:C-C chemokine binding"/>
    <property type="evidence" value="ECO:0007669"/>
    <property type="project" value="TreeGrafter"/>
</dbReference>
<feature type="transmembrane region" description="Helical" evidence="9">
    <location>
        <begin position="51"/>
        <end position="72"/>
    </location>
</feature>
<dbReference type="GeneID" id="102208181"/>
<evidence type="ECO:0000313" key="12">
    <source>
        <dbReference type="Proteomes" id="UP000695023"/>
    </source>
</evidence>
<comment type="subcellular location">
    <subcellularLocation>
        <location evidence="1">Membrane</location>
    </subcellularLocation>
</comment>
<dbReference type="PRINTS" id="PR00237">
    <property type="entry name" value="GPCRRHODOPSN"/>
</dbReference>
<feature type="domain" description="G-protein coupled receptors family 1 profile" evidence="10">
    <location>
        <begin position="62"/>
        <end position="361"/>
    </location>
</feature>
<evidence type="ECO:0000256" key="5">
    <source>
        <dbReference type="ARBA" id="ARBA00023136"/>
    </source>
</evidence>
<comment type="similarity">
    <text evidence="8">Belongs to the G-protein coupled receptor 1 family.</text>
</comment>
<keyword evidence="6 8" id="KW-0675">Receptor</keyword>
<evidence type="ECO:0000256" key="4">
    <source>
        <dbReference type="ARBA" id="ARBA00023040"/>
    </source>
</evidence>
<feature type="transmembrane region" description="Helical" evidence="9">
    <location>
        <begin position="297"/>
        <end position="315"/>
    </location>
</feature>
<evidence type="ECO:0000256" key="3">
    <source>
        <dbReference type="ARBA" id="ARBA00022989"/>
    </source>
</evidence>
<name>A0A3B4ENY7_9CICH</name>
<accession>A0A3B4ENY7</accession>
<dbReference type="InterPro" id="IPR017452">
    <property type="entry name" value="GPCR_Rhodpsn_7TM"/>
</dbReference>
<dbReference type="InterPro" id="IPR050119">
    <property type="entry name" value="CCR1-9-like"/>
</dbReference>
<evidence type="ECO:0000313" key="11">
    <source>
        <dbReference type="Ensembl" id="ENSPNYP00000000157.1"/>
    </source>
</evidence>
<dbReference type="InterPro" id="IPR000276">
    <property type="entry name" value="GPCR_Rhodpsn"/>
</dbReference>
<dbReference type="Gene3D" id="1.20.1070.10">
    <property type="entry name" value="Rhodopsin 7-helix transmembrane proteins"/>
    <property type="match status" value="1"/>
</dbReference>
<dbReference type="GO" id="GO:0006955">
    <property type="term" value="P:immune response"/>
    <property type="evidence" value="ECO:0007669"/>
    <property type="project" value="TreeGrafter"/>
</dbReference>
<dbReference type="PROSITE" id="PS00237">
    <property type="entry name" value="G_PROTEIN_RECEP_F1_1"/>
    <property type="match status" value="1"/>
</dbReference>
<evidence type="ECO:0000256" key="8">
    <source>
        <dbReference type="RuleBase" id="RU000688"/>
    </source>
</evidence>
<evidence type="ECO:0000256" key="2">
    <source>
        <dbReference type="ARBA" id="ARBA00022692"/>
    </source>
</evidence>
<evidence type="ECO:0000256" key="1">
    <source>
        <dbReference type="ARBA" id="ARBA00004370"/>
    </source>
</evidence>
<keyword evidence="5 9" id="KW-0472">Membrane</keyword>
<dbReference type="AlphaFoldDB" id="A0A3B4ENY7"/>
<evidence type="ECO:0000259" key="10">
    <source>
        <dbReference type="PROSITE" id="PS50262"/>
    </source>
</evidence>
<dbReference type="GeneTree" id="ENSGT01130000278303"/>
<dbReference type="RefSeq" id="XP_013769075.1">
    <property type="nucleotide sequence ID" value="XM_013913621.1"/>
</dbReference>
<dbReference type="GO" id="GO:0030593">
    <property type="term" value="P:neutrophil chemotaxis"/>
    <property type="evidence" value="ECO:0007669"/>
    <property type="project" value="TreeGrafter"/>
</dbReference>
<proteinExistence type="inferred from homology"/>
<keyword evidence="4 8" id="KW-0297">G-protein coupled receptor</keyword>
<evidence type="ECO:0000256" key="6">
    <source>
        <dbReference type="ARBA" id="ARBA00023170"/>
    </source>
</evidence>
<dbReference type="PROSITE" id="PS50262">
    <property type="entry name" value="G_PROTEIN_RECEP_F1_2"/>
    <property type="match status" value="1"/>
</dbReference>
<dbReference type="PANTHER" id="PTHR10489:SF952">
    <property type="entry name" value="TYPE-2 ANGIOTENSIN II RECEPTOR"/>
    <property type="match status" value="1"/>
</dbReference>
<sequence>MMAIPNDLSLFNSTSSLYSTTELFVNTSPTPSAPLCSDWPPVPMTTVIPTVYSVICVLGTIANTLAVCVLAHGSASRRTVANTFMLNLCVSDLLFLLSLPLWAVYYSQGYNWPFGRVACKICGALHNLNLYASIFFITCMSIDRYLAIVHPLRSQSARDAKRARFICILVWVLACACSGPTLALRETYYLDVLGVEACAILYPDHTWYRTLVWIKIVLAFLLPLLVISCCYCAIGRHLLVDTGLVRMQNLSHPHSMSSFKSLQSHEGYSKPERPPTPSVNPRLSGARPLEGRGLERVLWTVAAVVLAFFLCWFPFHCVTFLDVLYSEGWLDSCWVSWSIQNLTPLTLCLGFSNSAINPVLYCFIGNHFRGRLGGLCKGLCACLKARGEEHSQKRGSFSTRLSSFSRKLSDLKDLAIVEPSGSAYLPQFPALTPARRLSHPLSDNC</sequence>
<keyword evidence="7 8" id="KW-0807">Transducer</keyword>
<dbReference type="Proteomes" id="UP000695023">
    <property type="component" value="Unplaced"/>
</dbReference>
<dbReference type="PANTHER" id="PTHR10489">
    <property type="entry name" value="CELL ADHESION MOLECULE"/>
    <property type="match status" value="1"/>
</dbReference>
<keyword evidence="12" id="KW-1185">Reference proteome</keyword>
<organism evidence="11">
    <name type="scientific">Pundamilia nyererei</name>
    <dbReference type="NCBI Taxonomy" id="303518"/>
    <lineage>
        <taxon>Eukaryota</taxon>
        <taxon>Metazoa</taxon>
        <taxon>Chordata</taxon>
        <taxon>Craniata</taxon>
        <taxon>Vertebrata</taxon>
        <taxon>Euteleostomi</taxon>
        <taxon>Actinopterygii</taxon>
        <taxon>Neopterygii</taxon>
        <taxon>Teleostei</taxon>
        <taxon>Neoteleostei</taxon>
        <taxon>Acanthomorphata</taxon>
        <taxon>Ovalentaria</taxon>
        <taxon>Cichlomorphae</taxon>
        <taxon>Cichliformes</taxon>
        <taxon>Cichlidae</taxon>
        <taxon>African cichlids</taxon>
        <taxon>Pseudocrenilabrinae</taxon>
        <taxon>Haplochromini</taxon>
        <taxon>Pundamilia</taxon>
    </lineage>
</organism>
<dbReference type="OrthoDB" id="8804420at2759"/>
<keyword evidence="3 9" id="KW-1133">Transmembrane helix</keyword>
<dbReference type="Ensembl" id="ENSPNYT00000000164.1">
    <property type="protein sequence ID" value="ENSPNYP00000000157.1"/>
    <property type="gene ID" value="ENSPNYG00000000126.1"/>
</dbReference>
<dbReference type="PRINTS" id="PR01157">
    <property type="entry name" value="P2YPURNOCPTR"/>
</dbReference>
<reference evidence="13" key="2">
    <citation type="submission" date="2025-04" db="UniProtKB">
        <authorList>
            <consortium name="RefSeq"/>
        </authorList>
    </citation>
    <scope>IDENTIFICATION</scope>
</reference>
<dbReference type="Pfam" id="PF00001">
    <property type="entry name" value="7tm_1"/>
    <property type="match status" value="1"/>
</dbReference>
<dbReference type="SUPFAM" id="SSF81321">
    <property type="entry name" value="Family A G protein-coupled receptor-like"/>
    <property type="match status" value="1"/>
</dbReference>
<feature type="transmembrane region" description="Helical" evidence="9">
    <location>
        <begin position="84"/>
        <end position="104"/>
    </location>
</feature>
<feature type="transmembrane region" description="Helical" evidence="9">
    <location>
        <begin position="163"/>
        <end position="183"/>
    </location>
</feature>
<evidence type="ECO:0000313" key="13">
    <source>
        <dbReference type="RefSeq" id="XP_013769075.1"/>
    </source>
</evidence>